<accession>A0AAD9T3U2</accession>
<evidence type="ECO:0000256" key="4">
    <source>
        <dbReference type="ARBA" id="ARBA00023002"/>
    </source>
</evidence>
<dbReference type="PANTHER" id="PTHR43765:SF2">
    <property type="entry name" value="2-DEHYDROPANTOATE 2-REDUCTASE"/>
    <property type="match status" value="1"/>
</dbReference>
<dbReference type="EC" id="1.1.1.169" evidence="2"/>
<dbReference type="SUPFAM" id="SSF51735">
    <property type="entry name" value="NAD(P)-binding Rossmann-fold domains"/>
    <property type="match status" value="1"/>
</dbReference>
<evidence type="ECO:0000256" key="6">
    <source>
        <dbReference type="SAM" id="MobiDB-lite"/>
    </source>
</evidence>
<reference evidence="9" key="1">
    <citation type="submission" date="2023-06" db="EMBL/GenBank/DDBJ databases">
        <title>Draft genome of Marssonina rosae.</title>
        <authorList>
            <person name="Cheng Q."/>
        </authorList>
    </citation>
    <scope>NUCLEOTIDE SEQUENCE</scope>
    <source>
        <strain evidence="9">R4</strain>
    </source>
</reference>
<dbReference type="GO" id="GO:0008677">
    <property type="term" value="F:2-dehydropantoate 2-reductase activity"/>
    <property type="evidence" value="ECO:0007669"/>
    <property type="project" value="UniProtKB-EC"/>
</dbReference>
<keyword evidence="10" id="KW-1185">Reference proteome</keyword>
<dbReference type="Gene3D" id="3.40.50.720">
    <property type="entry name" value="NAD(P)-binding Rossmann-like Domain"/>
    <property type="match status" value="1"/>
</dbReference>
<dbReference type="InterPro" id="IPR036291">
    <property type="entry name" value="NAD(P)-bd_dom_sf"/>
</dbReference>
<keyword evidence="3" id="KW-0521">NADP</keyword>
<dbReference type="InterPro" id="IPR050838">
    <property type="entry name" value="Ketopantoate_reductase"/>
</dbReference>
<evidence type="ECO:0000256" key="3">
    <source>
        <dbReference type="ARBA" id="ARBA00022857"/>
    </source>
</evidence>
<dbReference type="SUPFAM" id="SSF48179">
    <property type="entry name" value="6-phosphogluconate dehydrogenase C-terminal domain-like"/>
    <property type="match status" value="1"/>
</dbReference>
<dbReference type="Pfam" id="PF08546">
    <property type="entry name" value="ApbA_C"/>
    <property type="match status" value="1"/>
</dbReference>
<sequence length="377" mass="41005">MPPPIHILGLGNLGRLFAHALATQANAPPIVLLFHRSSMLEEWDAANREIQITTSGTVSTSSGYAIEVIGSPRDQGAERSPIQNLIVTTKATHTLSALRPLAHRLSAQSTLLLSQNGLGTIPELNTSLFPCPAHRPAYLSAVTSHGVYSTGPFRSVHAGLSNITLGPSITPQPQPQSPSPSPSPPQPEAQQPPHPQDAHQPPPQSQYLTSHLLAATILSATSVSPAELYYIQLEKLTINAVINPLTTLLRLKNGQLLDPNFPATRTLMRRVAEECSRILLALCGARPGSQEAERFSPWRLEERVLHVVWKTAANTSSMLQDANAGRRTEIAYINGYFVRRAEELGIECKLNEMLLRLVVEGRRVDVGDLGTWFPGVE</sequence>
<dbReference type="InterPro" id="IPR013752">
    <property type="entry name" value="KPA_reductase"/>
</dbReference>
<gene>
    <name evidence="9" type="ORF">QTJ16_002104</name>
</gene>
<organism evidence="9 10">
    <name type="scientific">Diplocarpon rosae</name>
    <dbReference type="NCBI Taxonomy" id="946125"/>
    <lineage>
        <taxon>Eukaryota</taxon>
        <taxon>Fungi</taxon>
        <taxon>Dikarya</taxon>
        <taxon>Ascomycota</taxon>
        <taxon>Pezizomycotina</taxon>
        <taxon>Leotiomycetes</taxon>
        <taxon>Helotiales</taxon>
        <taxon>Drepanopezizaceae</taxon>
        <taxon>Diplocarpon</taxon>
    </lineage>
</organism>
<evidence type="ECO:0000256" key="2">
    <source>
        <dbReference type="ARBA" id="ARBA00013014"/>
    </source>
</evidence>
<evidence type="ECO:0000313" key="10">
    <source>
        <dbReference type="Proteomes" id="UP001285354"/>
    </source>
</evidence>
<evidence type="ECO:0000313" key="9">
    <source>
        <dbReference type="EMBL" id="KAK2629001.1"/>
    </source>
</evidence>
<dbReference type="GO" id="GO:0015940">
    <property type="term" value="P:pantothenate biosynthetic process"/>
    <property type="evidence" value="ECO:0007669"/>
    <property type="project" value="InterPro"/>
</dbReference>
<dbReference type="Pfam" id="PF02558">
    <property type="entry name" value="ApbA"/>
    <property type="match status" value="1"/>
</dbReference>
<dbReference type="NCBIfam" id="TIGR00745">
    <property type="entry name" value="apbA_panE"/>
    <property type="match status" value="1"/>
</dbReference>
<comment type="similarity">
    <text evidence="1">Belongs to the ketopantoate reductase family.</text>
</comment>
<proteinExistence type="inferred from homology"/>
<dbReference type="InterPro" id="IPR008927">
    <property type="entry name" value="6-PGluconate_DH-like_C_sf"/>
</dbReference>
<dbReference type="EMBL" id="JAUBYV010000002">
    <property type="protein sequence ID" value="KAK2629001.1"/>
    <property type="molecule type" value="Genomic_DNA"/>
</dbReference>
<dbReference type="AlphaFoldDB" id="A0AAD9T3U2"/>
<dbReference type="PANTHER" id="PTHR43765">
    <property type="entry name" value="2-DEHYDROPANTOATE 2-REDUCTASE-RELATED"/>
    <property type="match status" value="1"/>
</dbReference>
<feature type="domain" description="Ketopantoate reductase C-terminal" evidence="8">
    <location>
        <begin position="230"/>
        <end position="358"/>
    </location>
</feature>
<keyword evidence="4" id="KW-0560">Oxidoreductase</keyword>
<feature type="compositionally biased region" description="Pro residues" evidence="6">
    <location>
        <begin position="170"/>
        <end position="204"/>
    </location>
</feature>
<protein>
    <recommendedName>
        <fullName evidence="2">2-dehydropantoate 2-reductase</fullName>
        <ecNumber evidence="2">1.1.1.169</ecNumber>
    </recommendedName>
    <alternativeName>
        <fullName evidence="5">Ketopantoate reductase</fullName>
    </alternativeName>
</protein>
<evidence type="ECO:0000256" key="5">
    <source>
        <dbReference type="ARBA" id="ARBA00032024"/>
    </source>
</evidence>
<dbReference type="GO" id="GO:0050661">
    <property type="term" value="F:NADP binding"/>
    <property type="evidence" value="ECO:0007669"/>
    <property type="project" value="TreeGrafter"/>
</dbReference>
<evidence type="ECO:0000256" key="1">
    <source>
        <dbReference type="ARBA" id="ARBA00007870"/>
    </source>
</evidence>
<dbReference type="Proteomes" id="UP001285354">
    <property type="component" value="Unassembled WGS sequence"/>
</dbReference>
<dbReference type="GO" id="GO:0005739">
    <property type="term" value="C:mitochondrion"/>
    <property type="evidence" value="ECO:0007669"/>
    <property type="project" value="TreeGrafter"/>
</dbReference>
<name>A0AAD9T3U2_9HELO</name>
<dbReference type="Gene3D" id="1.10.1040.10">
    <property type="entry name" value="N-(1-d-carboxylethyl)-l-norvaline Dehydrogenase, domain 2"/>
    <property type="match status" value="1"/>
</dbReference>
<evidence type="ECO:0000259" key="8">
    <source>
        <dbReference type="Pfam" id="PF08546"/>
    </source>
</evidence>
<dbReference type="InterPro" id="IPR013332">
    <property type="entry name" value="KPR_N"/>
</dbReference>
<dbReference type="InterPro" id="IPR013328">
    <property type="entry name" value="6PGD_dom2"/>
</dbReference>
<feature type="region of interest" description="Disordered" evidence="6">
    <location>
        <begin position="162"/>
        <end position="205"/>
    </location>
</feature>
<comment type="caution">
    <text evidence="9">The sequence shown here is derived from an EMBL/GenBank/DDBJ whole genome shotgun (WGS) entry which is preliminary data.</text>
</comment>
<evidence type="ECO:0000259" key="7">
    <source>
        <dbReference type="Pfam" id="PF02558"/>
    </source>
</evidence>
<dbReference type="InterPro" id="IPR003710">
    <property type="entry name" value="ApbA"/>
</dbReference>
<feature type="domain" description="Ketopantoate reductase N-terminal" evidence="7">
    <location>
        <begin position="5"/>
        <end position="167"/>
    </location>
</feature>